<dbReference type="EMBL" id="MCGH01000004">
    <property type="protein sequence ID" value="ODM02502.1"/>
    <property type="molecule type" value="Genomic_DNA"/>
</dbReference>
<dbReference type="PROSITE" id="PS00041">
    <property type="entry name" value="HTH_ARAC_FAMILY_1"/>
    <property type="match status" value="1"/>
</dbReference>
<dbReference type="GO" id="GO:0003700">
    <property type="term" value="F:DNA-binding transcription factor activity"/>
    <property type="evidence" value="ECO:0007669"/>
    <property type="project" value="InterPro"/>
</dbReference>
<dbReference type="AlphaFoldDB" id="A0A1E3A177"/>
<evidence type="ECO:0000256" key="2">
    <source>
        <dbReference type="ARBA" id="ARBA00023125"/>
    </source>
</evidence>
<dbReference type="PRINTS" id="PR00032">
    <property type="entry name" value="HTHARAC"/>
</dbReference>
<keyword evidence="3" id="KW-0804">Transcription</keyword>
<dbReference type="Pfam" id="PF12833">
    <property type="entry name" value="HTH_18"/>
    <property type="match status" value="1"/>
</dbReference>
<evidence type="ECO:0000256" key="1">
    <source>
        <dbReference type="ARBA" id="ARBA00023015"/>
    </source>
</evidence>
<dbReference type="SUPFAM" id="SSF46689">
    <property type="entry name" value="Homeodomain-like"/>
    <property type="match status" value="2"/>
</dbReference>
<dbReference type="GO" id="GO:0043565">
    <property type="term" value="F:sequence-specific DNA binding"/>
    <property type="evidence" value="ECO:0007669"/>
    <property type="project" value="InterPro"/>
</dbReference>
<dbReference type="InterPro" id="IPR011256">
    <property type="entry name" value="Reg_factor_effector_dom_sf"/>
</dbReference>
<dbReference type="InterPro" id="IPR018060">
    <property type="entry name" value="HTH_AraC"/>
</dbReference>
<dbReference type="Proteomes" id="UP000094067">
    <property type="component" value="Unassembled WGS sequence"/>
</dbReference>
<dbReference type="SMART" id="SM00342">
    <property type="entry name" value="HTH_ARAC"/>
    <property type="match status" value="1"/>
</dbReference>
<dbReference type="InterPro" id="IPR050959">
    <property type="entry name" value="MarA-like"/>
</dbReference>
<sequence length="282" mass="31985">MNNFTKIGEALKYIDGHLDEKISLESLSEKFYFSPYYFHRLFTAVVGKSLAAYIRDRRILFACRQLGTTDNTILEIALNCGFHSAQAFSRTFSDLQGISPSEYRKQGYQPDIISADGLVMKFTNRLRGGILLNPNIIKRDRLLIAGTCGNGSKTWDVWNAFEELSAEKPLGNTLSGHGYEVRMYEGELCIVYAGNVVSDRKVDSAYTLLELPPCRYASFEIYVSNGYESENNAMDEWLDSNEEGYSEKLLNGKNYCVEYYDERFSGEESGSIVEIWIPIEKG</sequence>
<dbReference type="PANTHER" id="PTHR47504:SF5">
    <property type="entry name" value="RIGHT ORIGIN-BINDING PROTEIN"/>
    <property type="match status" value="1"/>
</dbReference>
<evidence type="ECO:0000313" key="6">
    <source>
        <dbReference type="Proteomes" id="UP000094067"/>
    </source>
</evidence>
<evidence type="ECO:0000313" key="5">
    <source>
        <dbReference type="EMBL" id="ODM02502.1"/>
    </source>
</evidence>
<comment type="caution">
    <text evidence="5">The sequence shown here is derived from an EMBL/GenBank/DDBJ whole genome shotgun (WGS) entry which is preliminary data.</text>
</comment>
<evidence type="ECO:0000259" key="4">
    <source>
        <dbReference type="PROSITE" id="PS01124"/>
    </source>
</evidence>
<dbReference type="Gene3D" id="1.10.10.60">
    <property type="entry name" value="Homeodomain-like"/>
    <property type="match status" value="2"/>
</dbReference>
<name>A0A1E3A177_9FIRM</name>
<dbReference type="PROSITE" id="PS01124">
    <property type="entry name" value="HTH_ARAC_FAMILY_2"/>
    <property type="match status" value="1"/>
</dbReference>
<dbReference type="InterPro" id="IPR010499">
    <property type="entry name" value="AraC_E-bd"/>
</dbReference>
<protein>
    <submittedName>
        <fullName evidence="5">Transposon Tn10 TetD protein</fullName>
    </submittedName>
</protein>
<dbReference type="InterPro" id="IPR020449">
    <property type="entry name" value="Tscrpt_reg_AraC-type_HTH"/>
</dbReference>
<keyword evidence="2" id="KW-0238">DNA-binding</keyword>
<keyword evidence="1" id="KW-0805">Transcription regulation</keyword>
<reference evidence="5 6" key="1">
    <citation type="submission" date="2016-07" db="EMBL/GenBank/DDBJ databases">
        <title>Characterization of isolates of Eisenbergiella tayi derived from blood cultures, using whole genome sequencing.</title>
        <authorList>
            <person name="Burdz T."/>
            <person name="Wiebe D."/>
            <person name="Huynh C."/>
            <person name="Bernard K."/>
        </authorList>
    </citation>
    <scope>NUCLEOTIDE SEQUENCE [LARGE SCALE GENOMIC DNA]</scope>
    <source>
        <strain evidence="5 6">NML 110608</strain>
    </source>
</reference>
<gene>
    <name evidence="5" type="primary">tetD_12</name>
    <name evidence="5" type="ORF">BEI61_05664</name>
</gene>
<dbReference type="InterPro" id="IPR009057">
    <property type="entry name" value="Homeodomain-like_sf"/>
</dbReference>
<dbReference type="RefSeq" id="WP_069155014.1">
    <property type="nucleotide sequence ID" value="NZ_MCGH01000004.1"/>
</dbReference>
<dbReference type="PANTHER" id="PTHR47504">
    <property type="entry name" value="RIGHT ORIGIN-BINDING PROTEIN"/>
    <property type="match status" value="1"/>
</dbReference>
<dbReference type="SUPFAM" id="SSF55136">
    <property type="entry name" value="Probable bacterial effector-binding domain"/>
    <property type="match status" value="1"/>
</dbReference>
<dbReference type="Gene3D" id="3.20.80.10">
    <property type="entry name" value="Regulatory factor, effector binding domain"/>
    <property type="match status" value="1"/>
</dbReference>
<dbReference type="InterPro" id="IPR018062">
    <property type="entry name" value="HTH_AraC-typ_CS"/>
</dbReference>
<feature type="domain" description="HTH araC/xylS-type" evidence="4">
    <location>
        <begin position="8"/>
        <end position="106"/>
    </location>
</feature>
<dbReference type="SMART" id="SM00871">
    <property type="entry name" value="AraC_E_bind"/>
    <property type="match status" value="1"/>
</dbReference>
<proteinExistence type="predicted"/>
<evidence type="ECO:0000256" key="3">
    <source>
        <dbReference type="ARBA" id="ARBA00023163"/>
    </source>
</evidence>
<accession>A0A1E3A177</accession>
<organism evidence="5 6">
    <name type="scientific">Eisenbergiella tayi</name>
    <dbReference type="NCBI Taxonomy" id="1432052"/>
    <lineage>
        <taxon>Bacteria</taxon>
        <taxon>Bacillati</taxon>
        <taxon>Bacillota</taxon>
        <taxon>Clostridia</taxon>
        <taxon>Lachnospirales</taxon>
        <taxon>Lachnospiraceae</taxon>
        <taxon>Eisenbergiella</taxon>
    </lineage>
</organism>